<dbReference type="eggNOG" id="ENOG5032XKB">
    <property type="taxonomic scope" value="Bacteria"/>
</dbReference>
<dbReference type="KEGG" id="dze:Dd1591_2627"/>
<evidence type="ECO:0000313" key="2">
    <source>
        <dbReference type="Proteomes" id="UP000002735"/>
    </source>
</evidence>
<dbReference type="HOGENOM" id="CLU_823567_0_0_6"/>
<reference evidence="1 2" key="1">
    <citation type="submission" date="2009-06" db="EMBL/GenBank/DDBJ databases">
        <title>Complete sequence of Dickeya zeae Ech1591.</title>
        <authorList>
            <consortium name="US DOE Joint Genome Institute"/>
            <person name="Lucas S."/>
            <person name="Copeland A."/>
            <person name="Lapidus A."/>
            <person name="Glavina del Rio T."/>
            <person name="Tice H."/>
            <person name="Bruce D."/>
            <person name="Goodwin L."/>
            <person name="Pitluck S."/>
            <person name="Chertkov O."/>
            <person name="Brettin T."/>
            <person name="Detter J.C."/>
            <person name="Han C."/>
            <person name="Larimer F."/>
            <person name="Land M."/>
            <person name="Hauser L."/>
            <person name="Kyrpides N."/>
            <person name="Ovchinnikova G."/>
            <person name="Balakrishnan V."/>
            <person name="Glasner J."/>
            <person name="Perna N.T."/>
        </authorList>
    </citation>
    <scope>NUCLEOTIDE SEQUENCE [LARGE SCALE GENOMIC DNA]</scope>
    <source>
        <strain evidence="1 2">Ech1591</strain>
    </source>
</reference>
<dbReference type="EMBL" id="CP001655">
    <property type="protein sequence ID" value="ACT07460.1"/>
    <property type="molecule type" value="Genomic_DNA"/>
</dbReference>
<accession>C6CM75</accession>
<dbReference type="AlphaFoldDB" id="C6CM75"/>
<organism evidence="1 2">
    <name type="scientific">Dickeya chrysanthemi (strain Ech1591)</name>
    <name type="common">Dickeya zeae (strain Ech1591)</name>
    <dbReference type="NCBI Taxonomy" id="561229"/>
    <lineage>
        <taxon>Bacteria</taxon>
        <taxon>Pseudomonadati</taxon>
        <taxon>Pseudomonadota</taxon>
        <taxon>Gammaproteobacteria</taxon>
        <taxon>Enterobacterales</taxon>
        <taxon>Pectobacteriaceae</taxon>
        <taxon>Dickeya</taxon>
    </lineage>
</organism>
<protein>
    <submittedName>
        <fullName evidence="1">Uncharacterized protein</fullName>
    </submittedName>
</protein>
<dbReference type="GeneID" id="45080687"/>
<proteinExistence type="predicted"/>
<dbReference type="OrthoDB" id="1736849at2"/>
<dbReference type="Proteomes" id="UP000002735">
    <property type="component" value="Chromosome"/>
</dbReference>
<dbReference type="RefSeq" id="WP_012770318.1">
    <property type="nucleotide sequence ID" value="NC_012912.1"/>
</dbReference>
<sequence>MAYKKAQFISYQLNTFTSYYNSSKDYGYLGNDKSETDINYRINIMKDCIAKSQASLTLDNTDETLKIFMAPEFYFRGNQGAYPVEKISIIMSKMREMTKDKKFKDWLFIFGTAIGYLKHDDGSYEIFNVALVQKGGYADATKDNSVIVYKEYISPIDFLRLYSTGMNCKHCGCFNAFNWSVNHSRIGVVGENNNTQKLTPVSGSRDVNSQHINPVGAGKELSKSGLGGQGIFTIDNVTFGLEICLDHLNGRLHDSPPATGQYIPQIHLITSAGASIIEKNVITTKGGLVFNVDGNAATDINRNIGDYKNPSLQHHCSPKPYRILDTIDIDLTTIAKSWRDYFTDQGSILIFEPLGFPQSEKA</sequence>
<gene>
    <name evidence="1" type="ordered locus">Dd1591_2627</name>
</gene>
<name>C6CM75_DICC1</name>
<evidence type="ECO:0000313" key="1">
    <source>
        <dbReference type="EMBL" id="ACT07460.1"/>
    </source>
</evidence>